<proteinExistence type="predicted"/>
<evidence type="ECO:0000313" key="3">
    <source>
        <dbReference type="EMBL" id="PIO32045.1"/>
    </source>
</evidence>
<protein>
    <submittedName>
        <fullName evidence="3">Uncharacterized protein</fullName>
    </submittedName>
</protein>
<dbReference type="Proteomes" id="UP000228934">
    <property type="component" value="Unassembled WGS sequence"/>
</dbReference>
<sequence>FGLKYLCAKYTFCFILIGEKRLGGHHSEDTRDPTHHQEGELSPRQHPKDLEEGEVEEVDEIVTKTGDVLVVEEQAEHFTSDSAQRLIHNIKVWNGEIDIIRKKLNDMEQQMKNMIDVLGRIYISFKSHPFSHLLD</sequence>
<feature type="non-terminal residue" evidence="3">
    <location>
        <position position="1"/>
    </location>
</feature>
<dbReference type="EMBL" id="KV931888">
    <property type="protein sequence ID" value="PIO32045.1"/>
    <property type="molecule type" value="Genomic_DNA"/>
</dbReference>
<name>A0A2G9RWA2_AQUCT</name>
<keyword evidence="1" id="KW-0175">Coiled coil</keyword>
<keyword evidence="4" id="KW-1185">Reference proteome</keyword>
<evidence type="ECO:0000256" key="2">
    <source>
        <dbReference type="SAM" id="MobiDB-lite"/>
    </source>
</evidence>
<feature type="region of interest" description="Disordered" evidence="2">
    <location>
        <begin position="25"/>
        <end position="57"/>
    </location>
</feature>
<feature type="compositionally biased region" description="Basic and acidic residues" evidence="2">
    <location>
        <begin position="25"/>
        <end position="50"/>
    </location>
</feature>
<reference evidence="4" key="1">
    <citation type="journal article" date="2017" name="Nat. Commun.">
        <title>The North American bullfrog draft genome provides insight into hormonal regulation of long noncoding RNA.</title>
        <authorList>
            <person name="Hammond S.A."/>
            <person name="Warren R.L."/>
            <person name="Vandervalk B.P."/>
            <person name="Kucuk E."/>
            <person name="Khan H."/>
            <person name="Gibb E.A."/>
            <person name="Pandoh P."/>
            <person name="Kirk H."/>
            <person name="Zhao Y."/>
            <person name="Jones M."/>
            <person name="Mungall A.J."/>
            <person name="Coope R."/>
            <person name="Pleasance S."/>
            <person name="Moore R.A."/>
            <person name="Holt R.A."/>
            <person name="Round J.M."/>
            <person name="Ohora S."/>
            <person name="Walle B.V."/>
            <person name="Veldhoen N."/>
            <person name="Helbing C.C."/>
            <person name="Birol I."/>
        </authorList>
    </citation>
    <scope>NUCLEOTIDE SEQUENCE [LARGE SCALE GENOMIC DNA]</scope>
</reference>
<feature type="coiled-coil region" evidence="1">
    <location>
        <begin position="90"/>
        <end position="117"/>
    </location>
</feature>
<organism evidence="3 4">
    <name type="scientific">Aquarana catesbeiana</name>
    <name type="common">American bullfrog</name>
    <name type="synonym">Rana catesbeiana</name>
    <dbReference type="NCBI Taxonomy" id="8400"/>
    <lineage>
        <taxon>Eukaryota</taxon>
        <taxon>Metazoa</taxon>
        <taxon>Chordata</taxon>
        <taxon>Craniata</taxon>
        <taxon>Vertebrata</taxon>
        <taxon>Euteleostomi</taxon>
        <taxon>Amphibia</taxon>
        <taxon>Batrachia</taxon>
        <taxon>Anura</taxon>
        <taxon>Neobatrachia</taxon>
        <taxon>Ranoidea</taxon>
        <taxon>Ranidae</taxon>
        <taxon>Aquarana</taxon>
    </lineage>
</organism>
<evidence type="ECO:0000256" key="1">
    <source>
        <dbReference type="SAM" id="Coils"/>
    </source>
</evidence>
<gene>
    <name evidence="3" type="ORF">AB205_0193160</name>
</gene>
<evidence type="ECO:0000313" key="4">
    <source>
        <dbReference type="Proteomes" id="UP000228934"/>
    </source>
</evidence>
<accession>A0A2G9RWA2</accession>
<dbReference type="AlphaFoldDB" id="A0A2G9RWA2"/>